<sequence length="205" mass="23647">MLTLLVTNVHLITTPGDNGIPLPCQIIKMHRKEFGTSGGVNLFERGPHNPIPTHNYLSGDGKSNIYMGAAHYVPSEIDWIKYHQYRSLPRDTKRDAIDMQSEDQWVDFMRNRDTPGAYYHKDVGLKQTGIPDLRLGGYTRNLPTMPPKDVFQDPWPKSDAWAPPQRAGRGDYYGYYHEAIEAERERRKKELPESMRIEPRDIPKL</sequence>
<dbReference type="EMBL" id="UYJE01006369">
    <property type="protein sequence ID" value="VDI45502.1"/>
    <property type="molecule type" value="Genomic_DNA"/>
</dbReference>
<dbReference type="AlphaFoldDB" id="A0A8B6F9E0"/>
<reference evidence="2" key="1">
    <citation type="submission" date="2018-11" db="EMBL/GenBank/DDBJ databases">
        <authorList>
            <person name="Alioto T."/>
            <person name="Alioto T."/>
        </authorList>
    </citation>
    <scope>NUCLEOTIDE SEQUENCE</scope>
</reference>
<protein>
    <submittedName>
        <fullName evidence="2">Uncharacterized protein</fullName>
    </submittedName>
</protein>
<comment type="caution">
    <text evidence="2">The sequence shown here is derived from an EMBL/GenBank/DDBJ whole genome shotgun (WGS) entry which is preliminary data.</text>
</comment>
<dbReference type="Proteomes" id="UP000596742">
    <property type="component" value="Unassembled WGS sequence"/>
</dbReference>
<dbReference type="OrthoDB" id="6038751at2759"/>
<evidence type="ECO:0000256" key="1">
    <source>
        <dbReference type="SAM" id="MobiDB-lite"/>
    </source>
</evidence>
<evidence type="ECO:0000313" key="2">
    <source>
        <dbReference type="EMBL" id="VDI45502.1"/>
    </source>
</evidence>
<proteinExistence type="predicted"/>
<keyword evidence="3" id="KW-1185">Reference proteome</keyword>
<evidence type="ECO:0000313" key="3">
    <source>
        <dbReference type="Proteomes" id="UP000596742"/>
    </source>
</evidence>
<gene>
    <name evidence="2" type="ORF">MGAL_10B070356</name>
</gene>
<feature type="region of interest" description="Disordered" evidence="1">
    <location>
        <begin position="184"/>
        <end position="205"/>
    </location>
</feature>
<accession>A0A8B6F9E0</accession>
<name>A0A8B6F9E0_MYTGA</name>
<organism evidence="2 3">
    <name type="scientific">Mytilus galloprovincialis</name>
    <name type="common">Mediterranean mussel</name>
    <dbReference type="NCBI Taxonomy" id="29158"/>
    <lineage>
        <taxon>Eukaryota</taxon>
        <taxon>Metazoa</taxon>
        <taxon>Spiralia</taxon>
        <taxon>Lophotrochozoa</taxon>
        <taxon>Mollusca</taxon>
        <taxon>Bivalvia</taxon>
        <taxon>Autobranchia</taxon>
        <taxon>Pteriomorphia</taxon>
        <taxon>Mytilida</taxon>
        <taxon>Mytiloidea</taxon>
        <taxon>Mytilidae</taxon>
        <taxon>Mytilinae</taxon>
        <taxon>Mytilus</taxon>
    </lineage>
</organism>